<dbReference type="GO" id="GO:0004034">
    <property type="term" value="F:aldose 1-epimerase activity"/>
    <property type="evidence" value="ECO:0007669"/>
    <property type="project" value="TreeGrafter"/>
</dbReference>
<dbReference type="GO" id="GO:0033499">
    <property type="term" value="P:galactose catabolic process via UDP-galactose, Leloir pathway"/>
    <property type="evidence" value="ECO:0007669"/>
    <property type="project" value="TreeGrafter"/>
</dbReference>
<dbReference type="GO" id="GO:0030246">
    <property type="term" value="F:carbohydrate binding"/>
    <property type="evidence" value="ECO:0007669"/>
    <property type="project" value="InterPro"/>
</dbReference>
<dbReference type="CDD" id="cd09019">
    <property type="entry name" value="galactose_mutarotase_like"/>
    <property type="match status" value="1"/>
</dbReference>
<evidence type="ECO:0000313" key="5">
    <source>
        <dbReference type="EMBL" id="CAE6517508.1"/>
    </source>
</evidence>
<evidence type="ECO:0000256" key="3">
    <source>
        <dbReference type="ARBA" id="ARBA00023277"/>
    </source>
</evidence>
<comment type="caution">
    <text evidence="5">The sequence shown here is derived from an EMBL/GenBank/DDBJ whole genome shotgun (WGS) entry which is preliminary data.</text>
</comment>
<dbReference type="InterPro" id="IPR008183">
    <property type="entry name" value="Aldose_1/G6P_1-epimerase"/>
</dbReference>
<keyword evidence="4" id="KW-0732">Signal</keyword>
<dbReference type="Proteomes" id="UP000663861">
    <property type="component" value="Unassembled WGS sequence"/>
</dbReference>
<sequence length="364" mass="40171">MHMFWLGLTLTAVAVTAGAQASSTDPFKEHTITAPDGSIKAKFIGSGASLSELWVKDKFGRFRDVVLGYDDTTLWQTDPSHPVLNSIVGRYANRIKNGTFSIPISKNPDPNSPNTYHIFRNGPDSAYTLHGGAVGWDRRNWTLVSSSPSSLTFEHFDPADEGFPGNVTAKVTYALSAGGKYDAVVTATATEKTPIMVTAHVYWNLDAFQETSNIFNHSLRIDSSKYIQGNNYLIPTGNFTPVQGTALDFRQERTIGSKWNESIGYDEPNSKTPNLSLYSPNSGIRMDVTTNQPVVQIYTGNWLAIPRKKVHGGPDLQYESFSSVAIEPEGFVDAINNPAWGVDQIYYPGRSFKWATTYKFSAEK</sequence>
<accession>A0A8H3HKE5</accession>
<dbReference type="Pfam" id="PF01263">
    <property type="entry name" value="Aldose_epim"/>
    <property type="match status" value="1"/>
</dbReference>
<keyword evidence="3" id="KW-0119">Carbohydrate metabolism</keyword>
<dbReference type="InterPro" id="IPR014718">
    <property type="entry name" value="GH-type_carb-bd"/>
</dbReference>
<dbReference type="SUPFAM" id="SSF74650">
    <property type="entry name" value="Galactose mutarotase-like"/>
    <property type="match status" value="1"/>
</dbReference>
<dbReference type="GO" id="GO:0006006">
    <property type="term" value="P:glucose metabolic process"/>
    <property type="evidence" value="ECO:0007669"/>
    <property type="project" value="TreeGrafter"/>
</dbReference>
<dbReference type="PANTHER" id="PTHR10091:SF6">
    <property type="entry name" value="1-EPIMERASE, PUTATIVE (AFU_ORTHOLOGUE AFUA_3G13240)-RELATED"/>
    <property type="match status" value="1"/>
</dbReference>
<dbReference type="Gene3D" id="2.70.98.10">
    <property type="match status" value="1"/>
</dbReference>
<feature type="chain" id="PRO_5034106143" description="Aldose 1-epimerase" evidence="4">
    <location>
        <begin position="22"/>
        <end position="364"/>
    </location>
</feature>
<reference evidence="5" key="1">
    <citation type="submission" date="2021-01" db="EMBL/GenBank/DDBJ databases">
        <authorList>
            <person name="Kaushik A."/>
        </authorList>
    </citation>
    <scope>NUCLEOTIDE SEQUENCE</scope>
    <source>
        <strain evidence="5">AG4-RS23</strain>
    </source>
</reference>
<evidence type="ECO:0000256" key="1">
    <source>
        <dbReference type="ARBA" id="ARBA00006206"/>
    </source>
</evidence>
<evidence type="ECO:0000256" key="2">
    <source>
        <dbReference type="ARBA" id="ARBA00023235"/>
    </source>
</evidence>
<organism evidence="5 6">
    <name type="scientific">Rhizoctonia solani</name>
    <dbReference type="NCBI Taxonomy" id="456999"/>
    <lineage>
        <taxon>Eukaryota</taxon>
        <taxon>Fungi</taxon>
        <taxon>Dikarya</taxon>
        <taxon>Basidiomycota</taxon>
        <taxon>Agaricomycotina</taxon>
        <taxon>Agaricomycetes</taxon>
        <taxon>Cantharellales</taxon>
        <taxon>Ceratobasidiaceae</taxon>
        <taxon>Rhizoctonia</taxon>
    </lineage>
</organism>
<comment type="similarity">
    <text evidence="1">Belongs to the aldose epimerase family.</text>
</comment>
<dbReference type="EMBL" id="CAJMWY010004076">
    <property type="protein sequence ID" value="CAE6517508.1"/>
    <property type="molecule type" value="Genomic_DNA"/>
</dbReference>
<feature type="signal peptide" evidence="4">
    <location>
        <begin position="1"/>
        <end position="21"/>
    </location>
</feature>
<protein>
    <recommendedName>
        <fullName evidence="7">Aldose 1-epimerase</fullName>
    </recommendedName>
</protein>
<gene>
    <name evidence="5" type="ORF">RDB_LOCUS149978</name>
</gene>
<dbReference type="AlphaFoldDB" id="A0A8H3HKE5"/>
<evidence type="ECO:0000256" key="4">
    <source>
        <dbReference type="SAM" id="SignalP"/>
    </source>
</evidence>
<evidence type="ECO:0008006" key="7">
    <source>
        <dbReference type="Google" id="ProtNLM"/>
    </source>
</evidence>
<proteinExistence type="inferred from homology"/>
<dbReference type="InterPro" id="IPR047215">
    <property type="entry name" value="Galactose_mutarotase-like"/>
</dbReference>
<evidence type="ECO:0000313" key="6">
    <source>
        <dbReference type="Proteomes" id="UP000663861"/>
    </source>
</evidence>
<dbReference type="InterPro" id="IPR011013">
    <property type="entry name" value="Gal_mutarotase_sf_dom"/>
</dbReference>
<name>A0A8H3HKE5_9AGAM</name>
<dbReference type="PANTHER" id="PTHR10091">
    <property type="entry name" value="ALDOSE-1-EPIMERASE"/>
    <property type="match status" value="1"/>
</dbReference>
<keyword evidence="2" id="KW-0413">Isomerase</keyword>